<dbReference type="InterPro" id="IPR058245">
    <property type="entry name" value="NreC/VraR/RcsB-like_REC"/>
</dbReference>
<dbReference type="PROSITE" id="PS50110">
    <property type="entry name" value="RESPONSE_REGULATORY"/>
    <property type="match status" value="1"/>
</dbReference>
<dbReference type="GO" id="GO:0003677">
    <property type="term" value="F:DNA binding"/>
    <property type="evidence" value="ECO:0007669"/>
    <property type="project" value="UniProtKB-KW"/>
</dbReference>
<gene>
    <name evidence="8" type="ORF">FPZ11_15680</name>
</gene>
<evidence type="ECO:0000259" key="7">
    <source>
        <dbReference type="PROSITE" id="PS50110"/>
    </source>
</evidence>
<dbReference type="InterPro" id="IPR011006">
    <property type="entry name" value="CheY-like_superfamily"/>
</dbReference>
<sequence>MIRIVLVDDHPIVREGIRAMLTAFDDIEIVGQASAGPEAVELAAALRPDLVLMDLRMPGGDGVDATRAITAARTSRVVVLTTYETDRDILRAIEAGASGYLLKDIEPDALARSVRAAARGETVLTPSAQTALIDSMQRRTDARPSLSPQEINVLRLAAEGRTNAAIGAELFVSETTVKTYLSRAYEKLGVTDRTSAVRKAIELGVIS</sequence>
<evidence type="ECO:0000256" key="1">
    <source>
        <dbReference type="ARBA" id="ARBA00022553"/>
    </source>
</evidence>
<dbReference type="PROSITE" id="PS50043">
    <property type="entry name" value="HTH_LUXR_2"/>
    <property type="match status" value="1"/>
</dbReference>
<dbReference type="InterPro" id="IPR000792">
    <property type="entry name" value="Tscrpt_reg_LuxR_C"/>
</dbReference>
<dbReference type="RefSeq" id="WP_146322022.1">
    <property type="nucleotide sequence ID" value="NZ_CP042305.1"/>
</dbReference>
<dbReference type="PANTHER" id="PTHR43214:SF24">
    <property type="entry name" value="TRANSCRIPTIONAL REGULATORY PROTEIN NARL-RELATED"/>
    <property type="match status" value="1"/>
</dbReference>
<dbReference type="PROSITE" id="PS00622">
    <property type="entry name" value="HTH_LUXR_1"/>
    <property type="match status" value="1"/>
</dbReference>
<dbReference type="SMART" id="SM00448">
    <property type="entry name" value="REC"/>
    <property type="match status" value="1"/>
</dbReference>
<evidence type="ECO:0000256" key="2">
    <source>
        <dbReference type="ARBA" id="ARBA00023015"/>
    </source>
</evidence>
<dbReference type="PRINTS" id="PR00038">
    <property type="entry name" value="HTHLUXR"/>
</dbReference>
<dbReference type="KEGG" id="huw:FPZ11_15680"/>
<dbReference type="SMART" id="SM00421">
    <property type="entry name" value="HTH_LUXR"/>
    <property type="match status" value="1"/>
</dbReference>
<dbReference type="CDD" id="cd17535">
    <property type="entry name" value="REC_NarL-like"/>
    <property type="match status" value="1"/>
</dbReference>
<dbReference type="EMBL" id="CP042305">
    <property type="protein sequence ID" value="QDZ16018.1"/>
    <property type="molecule type" value="Genomic_DNA"/>
</dbReference>
<dbReference type="Pfam" id="PF00072">
    <property type="entry name" value="Response_reg"/>
    <property type="match status" value="1"/>
</dbReference>
<dbReference type="InterPro" id="IPR039420">
    <property type="entry name" value="WalR-like"/>
</dbReference>
<dbReference type="CDD" id="cd06170">
    <property type="entry name" value="LuxR_C_like"/>
    <property type="match status" value="1"/>
</dbReference>
<accession>A0A5B8M5H7</accession>
<feature type="modified residue" description="4-aspartylphosphate" evidence="5">
    <location>
        <position position="54"/>
    </location>
</feature>
<dbReference type="Pfam" id="PF00196">
    <property type="entry name" value="GerE"/>
    <property type="match status" value="1"/>
</dbReference>
<dbReference type="PANTHER" id="PTHR43214">
    <property type="entry name" value="TWO-COMPONENT RESPONSE REGULATOR"/>
    <property type="match status" value="1"/>
</dbReference>
<dbReference type="OrthoDB" id="9808843at2"/>
<dbReference type="Gene3D" id="3.40.50.2300">
    <property type="match status" value="1"/>
</dbReference>
<keyword evidence="3" id="KW-0238">DNA-binding</keyword>
<reference evidence="8 9" key="1">
    <citation type="submission" date="2019-07" db="EMBL/GenBank/DDBJ databases">
        <title>Full genome sequence of Humibacter sp. WJ7-1.</title>
        <authorList>
            <person name="Im W.-T."/>
        </authorList>
    </citation>
    <scope>NUCLEOTIDE SEQUENCE [LARGE SCALE GENOMIC DNA]</scope>
    <source>
        <strain evidence="8 9">WJ7-1</strain>
    </source>
</reference>
<evidence type="ECO:0000256" key="4">
    <source>
        <dbReference type="ARBA" id="ARBA00023163"/>
    </source>
</evidence>
<dbReference type="GO" id="GO:0006355">
    <property type="term" value="P:regulation of DNA-templated transcription"/>
    <property type="evidence" value="ECO:0007669"/>
    <property type="project" value="InterPro"/>
</dbReference>
<organism evidence="8 9">
    <name type="scientific">Humibacter ginsenosidimutans</name>
    <dbReference type="NCBI Taxonomy" id="2599293"/>
    <lineage>
        <taxon>Bacteria</taxon>
        <taxon>Bacillati</taxon>
        <taxon>Actinomycetota</taxon>
        <taxon>Actinomycetes</taxon>
        <taxon>Micrococcales</taxon>
        <taxon>Microbacteriaceae</taxon>
        <taxon>Humibacter</taxon>
    </lineage>
</organism>
<dbReference type="GO" id="GO:0000160">
    <property type="term" value="P:phosphorelay signal transduction system"/>
    <property type="evidence" value="ECO:0007669"/>
    <property type="project" value="InterPro"/>
</dbReference>
<evidence type="ECO:0000313" key="9">
    <source>
        <dbReference type="Proteomes" id="UP000320216"/>
    </source>
</evidence>
<dbReference type="InterPro" id="IPR016032">
    <property type="entry name" value="Sig_transdc_resp-reg_C-effctor"/>
</dbReference>
<proteinExistence type="predicted"/>
<evidence type="ECO:0000256" key="3">
    <source>
        <dbReference type="ARBA" id="ARBA00023125"/>
    </source>
</evidence>
<name>A0A5B8M5H7_9MICO</name>
<protein>
    <submittedName>
        <fullName evidence="8">Response regulator transcription factor</fullName>
    </submittedName>
</protein>
<dbReference type="SUPFAM" id="SSF52172">
    <property type="entry name" value="CheY-like"/>
    <property type="match status" value="1"/>
</dbReference>
<dbReference type="SUPFAM" id="SSF46894">
    <property type="entry name" value="C-terminal effector domain of the bipartite response regulators"/>
    <property type="match status" value="1"/>
</dbReference>
<evidence type="ECO:0000259" key="6">
    <source>
        <dbReference type="PROSITE" id="PS50043"/>
    </source>
</evidence>
<evidence type="ECO:0000256" key="5">
    <source>
        <dbReference type="PROSITE-ProRule" id="PRU00169"/>
    </source>
</evidence>
<keyword evidence="1 5" id="KW-0597">Phosphoprotein</keyword>
<dbReference type="AlphaFoldDB" id="A0A5B8M5H7"/>
<keyword evidence="2" id="KW-0805">Transcription regulation</keyword>
<feature type="domain" description="Response regulatory" evidence="7">
    <location>
        <begin position="3"/>
        <end position="118"/>
    </location>
</feature>
<keyword evidence="9" id="KW-1185">Reference proteome</keyword>
<feature type="domain" description="HTH luxR-type" evidence="6">
    <location>
        <begin position="139"/>
        <end position="204"/>
    </location>
</feature>
<dbReference type="Proteomes" id="UP000320216">
    <property type="component" value="Chromosome"/>
</dbReference>
<keyword evidence="4" id="KW-0804">Transcription</keyword>
<dbReference type="InterPro" id="IPR001789">
    <property type="entry name" value="Sig_transdc_resp-reg_receiver"/>
</dbReference>
<evidence type="ECO:0000313" key="8">
    <source>
        <dbReference type="EMBL" id="QDZ16018.1"/>
    </source>
</evidence>